<organism evidence="1 2">
    <name type="scientific">Funneliformis caledonium</name>
    <dbReference type="NCBI Taxonomy" id="1117310"/>
    <lineage>
        <taxon>Eukaryota</taxon>
        <taxon>Fungi</taxon>
        <taxon>Fungi incertae sedis</taxon>
        <taxon>Mucoromycota</taxon>
        <taxon>Glomeromycotina</taxon>
        <taxon>Glomeromycetes</taxon>
        <taxon>Glomerales</taxon>
        <taxon>Glomeraceae</taxon>
        <taxon>Funneliformis</taxon>
    </lineage>
</organism>
<evidence type="ECO:0000313" key="2">
    <source>
        <dbReference type="Proteomes" id="UP000789570"/>
    </source>
</evidence>
<dbReference type="EMBL" id="CAJVPQ010019544">
    <property type="protein sequence ID" value="CAG8754198.1"/>
    <property type="molecule type" value="Genomic_DNA"/>
</dbReference>
<dbReference type="AlphaFoldDB" id="A0A9N9NRN8"/>
<gene>
    <name evidence="1" type="ORF">FCALED_LOCUS16497</name>
</gene>
<evidence type="ECO:0000313" key="1">
    <source>
        <dbReference type="EMBL" id="CAG8754198.1"/>
    </source>
</evidence>
<proteinExistence type="predicted"/>
<name>A0A9N9NRN8_9GLOM</name>
<accession>A0A9N9NRN8</accession>
<keyword evidence="2" id="KW-1185">Reference proteome</keyword>
<dbReference type="Proteomes" id="UP000789570">
    <property type="component" value="Unassembled WGS sequence"/>
</dbReference>
<sequence length="48" mass="5417">DDTYIEFFTKYFLESIPEDSSDDEVPESVSDNTVNSLTIKLEVGLTGR</sequence>
<feature type="non-terminal residue" evidence="1">
    <location>
        <position position="1"/>
    </location>
</feature>
<comment type="caution">
    <text evidence="1">The sequence shown here is derived from an EMBL/GenBank/DDBJ whole genome shotgun (WGS) entry which is preliminary data.</text>
</comment>
<protein>
    <submittedName>
        <fullName evidence="1">5413_t:CDS:1</fullName>
    </submittedName>
</protein>
<reference evidence="1" key="1">
    <citation type="submission" date="2021-06" db="EMBL/GenBank/DDBJ databases">
        <authorList>
            <person name="Kallberg Y."/>
            <person name="Tangrot J."/>
            <person name="Rosling A."/>
        </authorList>
    </citation>
    <scope>NUCLEOTIDE SEQUENCE</scope>
    <source>
        <strain evidence="1">UK204</strain>
    </source>
</reference>